<keyword evidence="1" id="KW-0449">Lipoprotein</keyword>
<organism evidence="1 2">
    <name type="scientific">Flavobacterium indicum (strain DSM 17447 / CIP 109464 / GPTSA100-9)</name>
    <dbReference type="NCBI Taxonomy" id="1094466"/>
    <lineage>
        <taxon>Bacteria</taxon>
        <taxon>Pseudomonadati</taxon>
        <taxon>Bacteroidota</taxon>
        <taxon>Flavobacteriia</taxon>
        <taxon>Flavobacteriales</taxon>
        <taxon>Flavobacteriaceae</taxon>
        <taxon>Flavobacterium</taxon>
    </lineage>
</organism>
<evidence type="ECO:0000313" key="2">
    <source>
        <dbReference type="Proteomes" id="UP000007599"/>
    </source>
</evidence>
<dbReference type="PROSITE" id="PS51257">
    <property type="entry name" value="PROKAR_LIPOPROTEIN"/>
    <property type="match status" value="1"/>
</dbReference>
<dbReference type="eggNOG" id="ENOG502ZU82">
    <property type="taxonomic scope" value="Bacteria"/>
</dbReference>
<protein>
    <submittedName>
        <fullName evidence="1">Hypothetical lipoprotein</fullName>
    </submittedName>
</protein>
<keyword evidence="2" id="KW-1185">Reference proteome</keyword>
<dbReference type="HOGENOM" id="CLU_1945578_0_0_10"/>
<dbReference type="Proteomes" id="UP000007599">
    <property type="component" value="Chromosome I"/>
</dbReference>
<dbReference type="PATRIC" id="fig|1094466.5.peg.1004"/>
<proteinExistence type="predicted"/>
<dbReference type="AlphaFoldDB" id="H8XV20"/>
<accession>H8XV20</accession>
<dbReference type="OrthoDB" id="9919673at2"/>
<evidence type="ECO:0000313" key="1">
    <source>
        <dbReference type="EMBL" id="CCG52990.1"/>
    </source>
</evidence>
<gene>
    <name evidence="1" type="ordered locus">KQS_05120</name>
</gene>
<name>H8XV20_FLAIG</name>
<reference evidence="2" key="2">
    <citation type="submission" date="2012-03" db="EMBL/GenBank/DDBJ databases">
        <title>Complete genome sequence of Flavobacterium indicum GPTSA100-9T, isolated from warm spring water.</title>
        <authorList>
            <person name="Barbier P."/>
            <person name="Houel A."/>
            <person name="Loux V."/>
            <person name="Poulain J."/>
            <person name="Bernardet J.-F."/>
            <person name="Touchon M."/>
            <person name="Duchaud E."/>
        </authorList>
    </citation>
    <scope>NUCLEOTIDE SEQUENCE [LARGE SCALE GENOMIC DNA]</scope>
    <source>
        <strain evidence="2">DSM 17447 / CIP 109464 / GPTSA100-9</strain>
    </source>
</reference>
<dbReference type="KEGG" id="fin:KQS_05120"/>
<sequence length="129" mass="15368">MRTFAFLAFGILLISCRNSNGDLKTQNEKKEQKNISAEQLAGKWYLNKWTYYHTLVFNEHSIYVDNHIDSVFFLKFRLSHDTLITWSDNPKKVSKNRILKVSKDTLIFEEFLNIKHKIGYSKTEREFEN</sequence>
<reference evidence="1 2" key="1">
    <citation type="journal article" date="2012" name="J. Bacteriol.">
        <title>Complete Genome Sequence of Flavobacterium indicum GPSTA100-9T, Isolated from Warm Spring Water.</title>
        <authorList>
            <person name="Barbier P."/>
            <person name="Houel A."/>
            <person name="Loux V."/>
            <person name="Poulain J."/>
            <person name="Bernardet J.F."/>
            <person name="Touchon M."/>
            <person name="Duchaud E."/>
        </authorList>
    </citation>
    <scope>NUCLEOTIDE SEQUENCE [LARGE SCALE GENOMIC DNA]</scope>
    <source>
        <strain evidence="2">DSM 17447 / CIP 109464 / GPTSA100-9</strain>
    </source>
</reference>
<dbReference type="EMBL" id="HE774682">
    <property type="protein sequence ID" value="CCG52990.1"/>
    <property type="molecule type" value="Genomic_DNA"/>
</dbReference>
<dbReference type="RefSeq" id="WP_014388120.1">
    <property type="nucleotide sequence ID" value="NC_017025.1"/>
</dbReference>